<organism evidence="1 2">
    <name type="scientific">Neofusicoccum parvum</name>
    <dbReference type="NCBI Taxonomy" id="310453"/>
    <lineage>
        <taxon>Eukaryota</taxon>
        <taxon>Fungi</taxon>
        <taxon>Dikarya</taxon>
        <taxon>Ascomycota</taxon>
        <taxon>Pezizomycotina</taxon>
        <taxon>Dothideomycetes</taxon>
        <taxon>Dothideomycetes incertae sedis</taxon>
        <taxon>Botryosphaeriales</taxon>
        <taxon>Botryosphaeriaceae</taxon>
        <taxon>Neofusicoccum</taxon>
    </lineage>
</organism>
<proteinExistence type="predicted"/>
<keyword evidence="2" id="KW-1185">Reference proteome</keyword>
<dbReference type="Proteomes" id="UP001165186">
    <property type="component" value="Unassembled WGS sequence"/>
</dbReference>
<sequence>MSLHGSNTTAAFGVKSVANFIASQPQHAQSRSVRSIWPSVYILCVADATLATLAARAAWSGALAAFSAGSSSDVRRK</sequence>
<gene>
    <name evidence="1" type="primary">g5348</name>
    <name evidence="1" type="ORF">NpPPO83_00005348</name>
</gene>
<name>A0ACB5SET8_9PEZI</name>
<comment type="caution">
    <text evidence="1">The sequence shown here is derived from an EMBL/GenBank/DDBJ whole genome shotgun (WGS) entry which is preliminary data.</text>
</comment>
<evidence type="ECO:0000313" key="1">
    <source>
        <dbReference type="EMBL" id="GME37689.1"/>
    </source>
</evidence>
<accession>A0ACB5SET8</accession>
<evidence type="ECO:0000313" key="2">
    <source>
        <dbReference type="Proteomes" id="UP001165186"/>
    </source>
</evidence>
<protein>
    <submittedName>
        <fullName evidence="1">Short-chain dehydrogenase/reductase-like protein</fullName>
    </submittedName>
</protein>
<dbReference type="EMBL" id="BSXG01000080">
    <property type="protein sequence ID" value="GME37689.1"/>
    <property type="molecule type" value="Genomic_DNA"/>
</dbReference>
<reference evidence="1" key="1">
    <citation type="submission" date="2024-09" db="EMBL/GenBank/DDBJ databases">
        <title>Draft Genome Sequences of Neofusicoccum parvum.</title>
        <authorList>
            <person name="Ashida A."/>
            <person name="Camagna M."/>
            <person name="Tanaka A."/>
            <person name="Takemoto D."/>
        </authorList>
    </citation>
    <scope>NUCLEOTIDE SEQUENCE</scope>
    <source>
        <strain evidence="1">PPO83</strain>
    </source>
</reference>